<organism evidence="1">
    <name type="scientific">Cladocopium goreaui</name>
    <dbReference type="NCBI Taxonomy" id="2562237"/>
    <lineage>
        <taxon>Eukaryota</taxon>
        <taxon>Sar</taxon>
        <taxon>Alveolata</taxon>
        <taxon>Dinophyceae</taxon>
        <taxon>Suessiales</taxon>
        <taxon>Symbiodiniaceae</taxon>
        <taxon>Cladocopium</taxon>
    </lineage>
</organism>
<evidence type="ECO:0000313" key="1">
    <source>
        <dbReference type="EMBL" id="CAI3980439.1"/>
    </source>
</evidence>
<comment type="caution">
    <text evidence="1">The sequence shown here is derived from an EMBL/GenBank/DDBJ whole genome shotgun (WGS) entry which is preliminary data.</text>
</comment>
<dbReference type="AlphaFoldDB" id="A0A9P1BVX4"/>
<proteinExistence type="predicted"/>
<reference evidence="1" key="1">
    <citation type="submission" date="2022-10" db="EMBL/GenBank/DDBJ databases">
        <authorList>
            <person name="Chen Y."/>
            <person name="Dougan E. K."/>
            <person name="Chan C."/>
            <person name="Rhodes N."/>
            <person name="Thang M."/>
        </authorList>
    </citation>
    <scope>NUCLEOTIDE SEQUENCE</scope>
</reference>
<evidence type="ECO:0000313" key="2">
    <source>
        <dbReference type="EMBL" id="CAL4767751.1"/>
    </source>
</evidence>
<reference evidence="2 3" key="2">
    <citation type="submission" date="2024-05" db="EMBL/GenBank/DDBJ databases">
        <authorList>
            <person name="Chen Y."/>
            <person name="Shah S."/>
            <person name="Dougan E. K."/>
            <person name="Thang M."/>
            <person name="Chan C."/>
        </authorList>
    </citation>
    <scope>NUCLEOTIDE SEQUENCE [LARGE SCALE GENOMIC DNA]</scope>
</reference>
<name>A0A9P1BVX4_9DINO</name>
<dbReference type="EMBL" id="CAMXCT030000557">
    <property type="protein sequence ID" value="CAL4767751.1"/>
    <property type="molecule type" value="Genomic_DNA"/>
</dbReference>
<protein>
    <submittedName>
        <fullName evidence="1">Uncharacterized protein</fullName>
    </submittedName>
</protein>
<dbReference type="EMBL" id="CAMXCT020000557">
    <property type="protein sequence ID" value="CAL1133814.1"/>
    <property type="molecule type" value="Genomic_DNA"/>
</dbReference>
<keyword evidence="3" id="KW-1185">Reference proteome</keyword>
<sequence>MPRKESCPHAAGWVQLLEVVSKSAKRRAKRDTKQKKDEELSNVIIPLRKPPGQYHPGFLPIRLLLIMNLMEAAFVPPEPYDCVDLFSGKRAISKAYIAQGKRACSLDFAHDEKDEVQAEDQNNGRLDTGCLVKKLDKSKFEKSTSTRQYQNADGEVKFQGTPNLVDTQVYPPKFGRKVCKVFTNYASSPSWPQHVDHTPDSWNDAKILACKRFVRVGTQIFWKGLSTHRDLNVYDCHHMKHPRSYHF</sequence>
<accession>A0A9P1BVX4</accession>
<gene>
    <name evidence="1" type="ORF">C1SCF055_LOCUS8310</name>
</gene>
<dbReference type="EMBL" id="CAMXCT010000557">
    <property type="protein sequence ID" value="CAI3980439.1"/>
    <property type="molecule type" value="Genomic_DNA"/>
</dbReference>
<evidence type="ECO:0000313" key="3">
    <source>
        <dbReference type="Proteomes" id="UP001152797"/>
    </source>
</evidence>
<dbReference type="Proteomes" id="UP001152797">
    <property type="component" value="Unassembled WGS sequence"/>
</dbReference>